<dbReference type="Proteomes" id="UP000480039">
    <property type="component" value="Unassembled WGS sequence"/>
</dbReference>
<sequence length="138" mass="15771">MKTEEIIQLAQDIKNQYGGNPIKICIALGIKINYINLKPNIYPAYTLKISEKPIINLNSHFTTNSQKVLCAHELGHVLMHDDKLLNQFGDEHNGIEEYEANLFAVALLFDQDDLNIDMSNMDNYLLKELLDVNIKLKV</sequence>
<organism evidence="2 3">
    <name type="scientific">Clostridium botulinum</name>
    <dbReference type="NCBI Taxonomy" id="1491"/>
    <lineage>
        <taxon>Bacteria</taxon>
        <taxon>Bacillati</taxon>
        <taxon>Bacillota</taxon>
        <taxon>Clostridia</taxon>
        <taxon>Eubacteriales</taxon>
        <taxon>Clostridiaceae</taxon>
        <taxon>Clostridium</taxon>
    </lineage>
</organism>
<dbReference type="AlphaFoldDB" id="A0A846J3M9"/>
<dbReference type="EMBL" id="SWQE01000004">
    <property type="protein sequence ID" value="NFJ08686.1"/>
    <property type="molecule type" value="Genomic_DNA"/>
</dbReference>
<evidence type="ECO:0000313" key="2">
    <source>
        <dbReference type="EMBL" id="NFJ08686.1"/>
    </source>
</evidence>
<gene>
    <name evidence="2" type="ORF">FC871_09405</name>
</gene>
<dbReference type="Gene3D" id="1.10.10.2910">
    <property type="match status" value="1"/>
</dbReference>
<comment type="caution">
    <text evidence="2">The sequence shown here is derived from an EMBL/GenBank/DDBJ whole genome shotgun (WGS) entry which is preliminary data.</text>
</comment>
<name>A0A846J3M9_CLOBO</name>
<evidence type="ECO:0000259" key="1">
    <source>
        <dbReference type="Pfam" id="PF06114"/>
    </source>
</evidence>
<protein>
    <submittedName>
        <fullName evidence="2">ImmA/IrrE family metallo-endopeptidase</fullName>
    </submittedName>
</protein>
<accession>A0A846J3M9</accession>
<feature type="domain" description="IrrE N-terminal-like" evidence="1">
    <location>
        <begin position="27"/>
        <end position="126"/>
    </location>
</feature>
<reference evidence="2 3" key="1">
    <citation type="submission" date="2019-04" db="EMBL/GenBank/DDBJ databases">
        <title>Genome sequencing of Clostridium botulinum Groups I-IV and Clostridium butyricum.</title>
        <authorList>
            <person name="Brunt J."/>
            <person name="Van Vliet A.H.M."/>
            <person name="Stringer S.C."/>
            <person name="Carter A.T."/>
            <person name="Peck M.W."/>
        </authorList>
    </citation>
    <scope>NUCLEOTIDE SEQUENCE [LARGE SCALE GENOMIC DNA]</scope>
    <source>
        <strain evidence="2 3">Colworth BL30</strain>
    </source>
</reference>
<proteinExistence type="predicted"/>
<evidence type="ECO:0000313" key="3">
    <source>
        <dbReference type="Proteomes" id="UP000480039"/>
    </source>
</evidence>
<dbReference type="Pfam" id="PF06114">
    <property type="entry name" value="Peptidase_M78"/>
    <property type="match status" value="1"/>
</dbReference>
<dbReference type="InterPro" id="IPR010359">
    <property type="entry name" value="IrrE_HExxH"/>
</dbReference>